<protein>
    <submittedName>
        <fullName evidence="2">Uncharacterized protein</fullName>
    </submittedName>
</protein>
<feature type="transmembrane region" description="Helical" evidence="1">
    <location>
        <begin position="61"/>
        <end position="80"/>
    </location>
</feature>
<dbReference type="RefSeq" id="YP_009035087.1">
    <property type="nucleotide sequence ID" value="NC_024203.1"/>
</dbReference>
<evidence type="ECO:0000313" key="2">
    <source>
        <dbReference type="EMBL" id="AHV83067.1"/>
    </source>
</evidence>
<keyword evidence="3" id="KW-1185">Reference proteome</keyword>
<evidence type="ECO:0000313" key="3">
    <source>
        <dbReference type="Proteomes" id="UP000019789"/>
    </source>
</evidence>
<evidence type="ECO:0000256" key="1">
    <source>
        <dbReference type="SAM" id="Phobius"/>
    </source>
</evidence>
<proteinExistence type="predicted"/>
<sequence>MKKLNRNKEKTIKELKADVKRKMLTEINKHDANDEETEILIDKLKDIYGLKEENKIDVNTIIQAGATIIAAALPIAVTLLKKK</sequence>
<dbReference type="KEGG" id="vg:19526902"/>
<organism evidence="2 3">
    <name type="scientific">Lactococcus phage P092</name>
    <dbReference type="NCBI Taxonomy" id="1476887"/>
    <lineage>
        <taxon>Viruses</taxon>
        <taxon>Duplodnaviria</taxon>
        <taxon>Heunggongvirae</taxon>
        <taxon>Uroviricota</taxon>
        <taxon>Caudoviricetes</taxon>
        <taxon>Nevevirus</taxon>
        <taxon>Nevevirus P092</taxon>
    </lineage>
</organism>
<gene>
    <name evidence="2" type="ORF">P092_0026</name>
</gene>
<reference evidence="2 3" key="1">
    <citation type="submission" date="2014-02" db="EMBL/GenBank/DDBJ databases">
        <title>Complete genome sequences of four novel Lactococcus lactis phages distantly related to the rare 1706 phage species.</title>
        <authorList>
            <person name="Kot W."/>
            <person name="Neve H."/>
            <person name="Vogensen F.K."/>
            <person name="Heller K.J."/>
            <person name="Hansen L.H."/>
        </authorList>
    </citation>
    <scope>NUCLEOTIDE SEQUENCE [LARGE SCALE GENOMIC DNA]</scope>
</reference>
<keyword evidence="1" id="KW-1133">Transmembrane helix</keyword>
<keyword evidence="1" id="KW-0812">Transmembrane</keyword>
<dbReference type="Proteomes" id="UP000019789">
    <property type="component" value="Segment"/>
</dbReference>
<keyword evidence="1" id="KW-0472">Membrane</keyword>
<dbReference type="EMBL" id="KJ489011">
    <property type="protein sequence ID" value="AHV83067.1"/>
    <property type="molecule type" value="Genomic_DNA"/>
</dbReference>
<name>X4YE94_9CAUD</name>
<accession>X4YE94</accession>
<dbReference type="GeneID" id="19526902"/>